<keyword evidence="2" id="KW-0479">Metal-binding</keyword>
<keyword evidence="3" id="KW-0408">Iron</keyword>
<dbReference type="SUPFAM" id="SSF50022">
    <property type="entry name" value="ISP domain"/>
    <property type="match status" value="1"/>
</dbReference>
<dbReference type="Gene3D" id="2.102.10.10">
    <property type="entry name" value="Rieske [2Fe-2S] iron-sulphur domain"/>
    <property type="match status" value="1"/>
</dbReference>
<name>A0ABW4S3B2_9RHOB</name>
<evidence type="ECO:0000313" key="7">
    <source>
        <dbReference type="Proteomes" id="UP001597353"/>
    </source>
</evidence>
<evidence type="ECO:0000256" key="2">
    <source>
        <dbReference type="ARBA" id="ARBA00022723"/>
    </source>
</evidence>
<evidence type="ECO:0000256" key="1">
    <source>
        <dbReference type="ARBA" id="ARBA00022714"/>
    </source>
</evidence>
<keyword evidence="1" id="KW-0001">2Fe-2S</keyword>
<accession>A0ABW4S3B2</accession>
<reference evidence="7" key="1">
    <citation type="journal article" date="2019" name="Int. J. Syst. Evol. Microbiol.">
        <title>The Global Catalogue of Microorganisms (GCM) 10K type strain sequencing project: providing services to taxonomists for standard genome sequencing and annotation.</title>
        <authorList>
            <consortium name="The Broad Institute Genomics Platform"/>
            <consortium name="The Broad Institute Genome Sequencing Center for Infectious Disease"/>
            <person name="Wu L."/>
            <person name="Ma J."/>
        </authorList>
    </citation>
    <scope>NUCLEOTIDE SEQUENCE [LARGE SCALE GENOMIC DNA]</scope>
    <source>
        <strain evidence="7">CGMCC 4.7242</strain>
    </source>
</reference>
<feature type="domain" description="Rieske" evidence="5">
    <location>
        <begin position="13"/>
        <end position="109"/>
    </location>
</feature>
<keyword evidence="4" id="KW-0411">Iron-sulfur</keyword>
<sequence>MSDIDSQTETVWHVACAADRVVEGEGFGVKIGETRIGLYRLEDGSLHAIGDICTHEFAILSEGFVEGDQIECPLHQAMFDIRTGKCFGPLADRDLPAFPVRVEGNDILIGLPKA</sequence>
<dbReference type="InterPro" id="IPR017941">
    <property type="entry name" value="Rieske_2Fe-2S"/>
</dbReference>
<dbReference type="PANTHER" id="PTHR21496:SF23">
    <property type="entry name" value="3-PHENYLPROPIONATE_CINNAMIC ACID DIOXYGENASE FERREDOXIN SUBUNIT"/>
    <property type="match status" value="1"/>
</dbReference>
<protein>
    <submittedName>
        <fullName evidence="6">Non-heme iron oxygenase ferredoxin subunit</fullName>
    </submittedName>
</protein>
<organism evidence="6 7">
    <name type="scientific">Halodurantibacterium flavum</name>
    <dbReference type="NCBI Taxonomy" id="1382802"/>
    <lineage>
        <taxon>Bacteria</taxon>
        <taxon>Pseudomonadati</taxon>
        <taxon>Pseudomonadota</taxon>
        <taxon>Alphaproteobacteria</taxon>
        <taxon>Rhodobacterales</taxon>
        <taxon>Paracoccaceae</taxon>
        <taxon>Halodurantibacterium</taxon>
    </lineage>
</organism>
<keyword evidence="7" id="KW-1185">Reference proteome</keyword>
<dbReference type="PROSITE" id="PS51296">
    <property type="entry name" value="RIESKE"/>
    <property type="match status" value="1"/>
</dbReference>
<dbReference type="PANTHER" id="PTHR21496">
    <property type="entry name" value="FERREDOXIN-RELATED"/>
    <property type="match status" value="1"/>
</dbReference>
<evidence type="ECO:0000259" key="5">
    <source>
        <dbReference type="PROSITE" id="PS51296"/>
    </source>
</evidence>
<dbReference type="CDD" id="cd03528">
    <property type="entry name" value="Rieske_RO_ferredoxin"/>
    <property type="match status" value="1"/>
</dbReference>
<evidence type="ECO:0000256" key="3">
    <source>
        <dbReference type="ARBA" id="ARBA00023004"/>
    </source>
</evidence>
<evidence type="ECO:0000256" key="4">
    <source>
        <dbReference type="ARBA" id="ARBA00023014"/>
    </source>
</evidence>
<comment type="caution">
    <text evidence="6">The sequence shown here is derived from an EMBL/GenBank/DDBJ whole genome shotgun (WGS) entry which is preliminary data.</text>
</comment>
<dbReference type="Pfam" id="PF00355">
    <property type="entry name" value="Rieske"/>
    <property type="match status" value="1"/>
</dbReference>
<dbReference type="InterPro" id="IPR036922">
    <property type="entry name" value="Rieske_2Fe-2S_sf"/>
</dbReference>
<evidence type="ECO:0000313" key="6">
    <source>
        <dbReference type="EMBL" id="MFD1911874.1"/>
    </source>
</evidence>
<proteinExistence type="predicted"/>
<gene>
    <name evidence="6" type="ORF">ACFSGJ_06545</name>
</gene>
<dbReference type="RefSeq" id="WP_390260191.1">
    <property type="nucleotide sequence ID" value="NZ_JBHUGH010000004.1"/>
</dbReference>
<dbReference type="Proteomes" id="UP001597353">
    <property type="component" value="Unassembled WGS sequence"/>
</dbReference>
<dbReference type="EMBL" id="JBHUGH010000004">
    <property type="protein sequence ID" value="MFD1911874.1"/>
    <property type="molecule type" value="Genomic_DNA"/>
</dbReference>